<protein>
    <submittedName>
        <fullName evidence="5">DNRLRE domain-containing protein</fullName>
    </submittedName>
</protein>
<name>A0ABT5XC07_9EURY</name>
<organism evidence="5 6">
    <name type="scientific">Candidatus Methanocrinis alkalitolerans</name>
    <dbReference type="NCBI Taxonomy" id="3033395"/>
    <lineage>
        <taxon>Archaea</taxon>
        <taxon>Methanobacteriati</taxon>
        <taxon>Methanobacteriota</taxon>
        <taxon>Stenosarchaea group</taxon>
        <taxon>Methanomicrobia</taxon>
        <taxon>Methanotrichales</taxon>
        <taxon>Methanotrichaceae</taxon>
        <taxon>Methanocrinis</taxon>
    </lineage>
</organism>
<keyword evidence="2" id="KW-0964">Secreted</keyword>
<dbReference type="NCBIfam" id="NF033679">
    <property type="entry name" value="DNRLRE_dom"/>
    <property type="match status" value="1"/>
</dbReference>
<comment type="caution">
    <text evidence="5">The sequence shown here is derived from an EMBL/GenBank/DDBJ whole genome shotgun (WGS) entry which is preliminary data.</text>
</comment>
<keyword evidence="6" id="KW-1185">Reference proteome</keyword>
<dbReference type="Pfam" id="PF24517">
    <property type="entry name" value="CBM96"/>
    <property type="match status" value="1"/>
</dbReference>
<dbReference type="RefSeq" id="WP_316967933.1">
    <property type="nucleotide sequence ID" value="NZ_JARFPL010000003.1"/>
</dbReference>
<proteinExistence type="predicted"/>
<evidence type="ECO:0000256" key="2">
    <source>
        <dbReference type="ARBA" id="ARBA00022525"/>
    </source>
</evidence>
<evidence type="ECO:0000256" key="3">
    <source>
        <dbReference type="ARBA" id="ARBA00022729"/>
    </source>
</evidence>
<accession>A0ABT5XC07</accession>
<reference evidence="5 6" key="1">
    <citation type="submission" date="2023-03" db="EMBL/GenBank/DDBJ databases">
        <title>Whole genome sequencing of Methanotrichaceae archaeon M04Ac.</title>
        <authorList>
            <person name="Khomyakova M.A."/>
            <person name="Merkel A.Y."/>
            <person name="Slobodkin A.I."/>
        </authorList>
    </citation>
    <scope>NUCLEOTIDE SEQUENCE [LARGE SCALE GENOMIC DNA]</scope>
    <source>
        <strain evidence="5 6">M04Ac</strain>
    </source>
</reference>
<sequence length="197" mass="21617">MSYKFKSAFCMACALLLVGTAFAMTWSSEKILVGDSYIDKGAEDMNFGSEEILWVSSEEDEPLRESWLVFDTFSMIDAIKIKSSDEVGSATLRVYANEVENPGEVELHFYNQGPLEDSIEWDGKPDYDGDVEASIDVDDEGWYEIDATSLVKKAIAECKDCPFSAVLVAKGDASVGFASKEDSEGNVPVLKVTTLTV</sequence>
<keyword evidence="3" id="KW-0732">Signal</keyword>
<gene>
    <name evidence="5" type="ORF">P0O24_01305</name>
</gene>
<feature type="domain" description="Carbohydrate-binding module family 96" evidence="4">
    <location>
        <begin position="33"/>
        <end position="194"/>
    </location>
</feature>
<dbReference type="Proteomes" id="UP001215956">
    <property type="component" value="Unassembled WGS sequence"/>
</dbReference>
<evidence type="ECO:0000313" key="6">
    <source>
        <dbReference type="Proteomes" id="UP001215956"/>
    </source>
</evidence>
<dbReference type="EMBL" id="JARFPL010000003">
    <property type="protein sequence ID" value="MDF0592222.1"/>
    <property type="molecule type" value="Genomic_DNA"/>
</dbReference>
<dbReference type="InterPro" id="IPR055372">
    <property type="entry name" value="CBM96"/>
</dbReference>
<evidence type="ECO:0000256" key="1">
    <source>
        <dbReference type="ARBA" id="ARBA00004613"/>
    </source>
</evidence>
<evidence type="ECO:0000259" key="4">
    <source>
        <dbReference type="Pfam" id="PF24517"/>
    </source>
</evidence>
<comment type="subcellular location">
    <subcellularLocation>
        <location evidence="1">Secreted</location>
    </subcellularLocation>
</comment>
<evidence type="ECO:0000313" key="5">
    <source>
        <dbReference type="EMBL" id="MDF0592222.1"/>
    </source>
</evidence>